<keyword evidence="3 7" id="KW-0378">Hydrolase</keyword>
<keyword evidence="10" id="KW-1185">Reference proteome</keyword>
<dbReference type="Proteomes" id="UP000029964">
    <property type="component" value="Unassembled WGS sequence"/>
</dbReference>
<dbReference type="EMBL" id="JPKY01000039">
    <property type="protein sequence ID" value="KFH44996.1"/>
    <property type="molecule type" value="Genomic_DNA"/>
</dbReference>
<evidence type="ECO:0000256" key="5">
    <source>
        <dbReference type="ARBA" id="ARBA00023295"/>
    </source>
</evidence>
<keyword evidence="2" id="KW-0732">Signal</keyword>
<dbReference type="PANTHER" id="PTHR31490:SF76">
    <property type="entry name" value="ENDO-1,4-BETA-XYLANASE C"/>
    <property type="match status" value="1"/>
</dbReference>
<dbReference type="PANTHER" id="PTHR31490">
    <property type="entry name" value="GLYCOSYL HYDROLASE"/>
    <property type="match status" value="1"/>
</dbReference>
<comment type="similarity">
    <text evidence="1 7">Belongs to the glycosyl hydrolase 10 (cellulase F) family.</text>
</comment>
<keyword evidence="5 7" id="KW-0326">Glycosidase</keyword>
<dbReference type="InterPro" id="IPR001000">
    <property type="entry name" value="GH10_dom"/>
</dbReference>
<organism evidence="9 10">
    <name type="scientific">Hapsidospora chrysogenum (strain ATCC 11550 / CBS 779.69 / DSM 880 / IAM 14645 / JCM 23072 / IMI 49137)</name>
    <name type="common">Acremonium chrysogenum</name>
    <dbReference type="NCBI Taxonomy" id="857340"/>
    <lineage>
        <taxon>Eukaryota</taxon>
        <taxon>Fungi</taxon>
        <taxon>Dikarya</taxon>
        <taxon>Ascomycota</taxon>
        <taxon>Pezizomycotina</taxon>
        <taxon>Sordariomycetes</taxon>
        <taxon>Hypocreomycetidae</taxon>
        <taxon>Hypocreales</taxon>
        <taxon>Bionectriaceae</taxon>
        <taxon>Hapsidospora</taxon>
    </lineage>
</organism>
<evidence type="ECO:0000256" key="2">
    <source>
        <dbReference type="ARBA" id="ARBA00022729"/>
    </source>
</evidence>
<dbReference type="InterPro" id="IPR044846">
    <property type="entry name" value="GH10"/>
</dbReference>
<dbReference type="GO" id="GO:0045493">
    <property type="term" value="P:xylan catabolic process"/>
    <property type="evidence" value="ECO:0007669"/>
    <property type="project" value="UniProtKB-KW"/>
</dbReference>
<sequence length="325" mass="35213">MKVSAIAAAAPLVAALPAIHERQADASIHDAFVAAGKTYFGVATDQGLLQRESNAAIIQANFGQVTGENSMKWGSLESTQGSYNWGPADFLADWAVENGKEIRGHTLIWHSQLPGWVENIGDAETLREAIRNHVATVMGRYKGKIFHWDVVNEILNEDGTLRDSVFSRLLGEEFVQIAFEAAREADPDAILYINDYNLDQANYGKVNGMVSLVTKWVEAGVPIDGIGTQTHISEGMGANVHGALEQLASAPVNEVAITELDIRNSPVEDYTAVVQACLDVEKCTGITVWGVSDKDSWRQGDNPLLFDGSFAPKDAYNAIIEQLGA</sequence>
<proteinExistence type="inferred from homology"/>
<comment type="catalytic activity">
    <reaction evidence="7">
        <text>Endohydrolysis of (1-&gt;4)-beta-D-xylosidic linkages in xylans.</text>
        <dbReference type="EC" id="3.2.1.8"/>
    </reaction>
</comment>
<dbReference type="SUPFAM" id="SSF51445">
    <property type="entry name" value="(Trans)glycosidases"/>
    <property type="match status" value="1"/>
</dbReference>
<dbReference type="EC" id="3.2.1.8" evidence="7"/>
<evidence type="ECO:0000313" key="9">
    <source>
        <dbReference type="EMBL" id="KFH44996.1"/>
    </source>
</evidence>
<evidence type="ECO:0000259" key="8">
    <source>
        <dbReference type="PROSITE" id="PS51760"/>
    </source>
</evidence>
<dbReference type="InterPro" id="IPR017853">
    <property type="entry name" value="GH"/>
</dbReference>
<evidence type="ECO:0000256" key="7">
    <source>
        <dbReference type="RuleBase" id="RU361174"/>
    </source>
</evidence>
<dbReference type="Pfam" id="PF00331">
    <property type="entry name" value="Glyco_hydro_10"/>
    <property type="match status" value="1"/>
</dbReference>
<evidence type="ECO:0000256" key="4">
    <source>
        <dbReference type="ARBA" id="ARBA00023277"/>
    </source>
</evidence>
<dbReference type="SMART" id="SM00633">
    <property type="entry name" value="Glyco_10"/>
    <property type="match status" value="1"/>
</dbReference>
<feature type="domain" description="GH10" evidence="8">
    <location>
        <begin position="43"/>
        <end position="322"/>
    </location>
</feature>
<protein>
    <recommendedName>
        <fullName evidence="7">Beta-xylanase</fullName>
        <ecNumber evidence="7">3.2.1.8</ecNumber>
    </recommendedName>
</protein>
<keyword evidence="6 7" id="KW-0624">Polysaccharide degradation</keyword>
<evidence type="ECO:0000256" key="3">
    <source>
        <dbReference type="ARBA" id="ARBA00022801"/>
    </source>
</evidence>
<evidence type="ECO:0000313" key="10">
    <source>
        <dbReference type="Proteomes" id="UP000029964"/>
    </source>
</evidence>
<dbReference type="GO" id="GO:0031176">
    <property type="term" value="F:endo-1,4-beta-xylanase activity"/>
    <property type="evidence" value="ECO:0007669"/>
    <property type="project" value="UniProtKB-EC"/>
</dbReference>
<keyword evidence="4 7" id="KW-0119">Carbohydrate metabolism</keyword>
<dbReference type="PROSITE" id="PS51760">
    <property type="entry name" value="GH10_2"/>
    <property type="match status" value="1"/>
</dbReference>
<dbReference type="AlphaFoldDB" id="A0A086T6L4"/>
<dbReference type="HOGENOM" id="CLU_020161_5_0_1"/>
<dbReference type="STRING" id="857340.A0A086T6L4"/>
<accession>A0A086T6L4</accession>
<reference evidence="10" key="1">
    <citation type="journal article" date="2014" name="Genome Announc.">
        <title>Genome sequence and annotation of Acremonium chrysogenum, producer of the beta-lactam antibiotic cephalosporin C.</title>
        <authorList>
            <person name="Terfehr D."/>
            <person name="Dahlmann T.A."/>
            <person name="Specht T."/>
            <person name="Zadra I."/>
            <person name="Kuernsteiner H."/>
            <person name="Kueck U."/>
        </authorList>
    </citation>
    <scope>NUCLEOTIDE SEQUENCE [LARGE SCALE GENOMIC DNA]</scope>
    <source>
        <strain evidence="10">ATCC 11550 / CBS 779.69 / DSM 880 / IAM 14645 / JCM 23072 / IMI 49137</strain>
    </source>
</reference>
<dbReference type="Gene3D" id="3.20.20.80">
    <property type="entry name" value="Glycosidases"/>
    <property type="match status" value="1"/>
</dbReference>
<dbReference type="OrthoDB" id="3055998at2759"/>
<evidence type="ECO:0000256" key="1">
    <source>
        <dbReference type="ARBA" id="ARBA00007495"/>
    </source>
</evidence>
<evidence type="ECO:0000256" key="6">
    <source>
        <dbReference type="ARBA" id="ARBA00023326"/>
    </source>
</evidence>
<gene>
    <name evidence="9" type="ORF">ACRE_042170</name>
</gene>
<comment type="caution">
    <text evidence="9">The sequence shown here is derived from an EMBL/GenBank/DDBJ whole genome shotgun (WGS) entry which is preliminary data.</text>
</comment>
<keyword evidence="9" id="KW-0858">Xylan degradation</keyword>
<dbReference type="PRINTS" id="PR00134">
    <property type="entry name" value="GLHYDRLASE10"/>
</dbReference>
<name>A0A086T6L4_HAPC1</name>